<feature type="signal peptide" evidence="1">
    <location>
        <begin position="1"/>
        <end position="17"/>
    </location>
</feature>
<sequence length="421" mass="48224">MKLIILFFAFFCSLAFAQVHIEKVTDKGKILEIKIKGSGFGEKSLPIFYDKVGLAYENGVANNNYDSFSPDQLLTKQDVMGNALSPWSNLYGVIYIRDDISLRRGRHTGKFYNGFGVKVNLQNPRVYPRSGTQQESKKVYISWWFRQQNETRNYFQFELSNIDAEFNPKEGDEFSVDAGEHWTGITTIYGRVIAYYPATKILHANYYGQYNTNRLTGNRLTLNASNKSATLAVNTRGPGSNKYIRVWESDGTEGTFRSSWTNTEVYQADFRRVQRSNVVPREWNHLEYFADQDKKYVKTKVNGVVDAEGYYTLPSDIAGHSPTIGLIGQDGTQTEMHQEIWMDDIYLDGSFKRIVLGNAPKYADVTHEEVQFFSSWTDTEIKFSPYYGSLDRKLPAYIYIFSEDDVPNSEGIAFESPPKMD</sequence>
<dbReference type="RefSeq" id="WP_378116854.1">
    <property type="nucleotide sequence ID" value="NZ_JBHRTF010000002.1"/>
</dbReference>
<evidence type="ECO:0000256" key="1">
    <source>
        <dbReference type="SAM" id="SignalP"/>
    </source>
</evidence>
<feature type="chain" id="PRO_5047420402" evidence="1">
    <location>
        <begin position="18"/>
        <end position="421"/>
    </location>
</feature>
<name>A0ABV7FE35_9GAMM</name>
<accession>A0ABV7FE35</accession>
<evidence type="ECO:0000313" key="2">
    <source>
        <dbReference type="EMBL" id="MFC3115003.1"/>
    </source>
</evidence>
<protein>
    <submittedName>
        <fullName evidence="2">Uncharacterized protein</fullName>
    </submittedName>
</protein>
<proteinExistence type="predicted"/>
<dbReference type="EMBL" id="JBHRTF010000002">
    <property type="protein sequence ID" value="MFC3115003.1"/>
    <property type="molecule type" value="Genomic_DNA"/>
</dbReference>
<keyword evidence="1" id="KW-0732">Signal</keyword>
<keyword evidence="3" id="KW-1185">Reference proteome</keyword>
<organism evidence="2 3">
    <name type="scientific">Cellvibrio fontiphilus</name>
    <dbReference type="NCBI Taxonomy" id="1815559"/>
    <lineage>
        <taxon>Bacteria</taxon>
        <taxon>Pseudomonadati</taxon>
        <taxon>Pseudomonadota</taxon>
        <taxon>Gammaproteobacteria</taxon>
        <taxon>Cellvibrionales</taxon>
        <taxon>Cellvibrionaceae</taxon>
        <taxon>Cellvibrio</taxon>
    </lineage>
</organism>
<gene>
    <name evidence="2" type="ORF">ACFODX_05480</name>
</gene>
<reference evidence="3" key="1">
    <citation type="journal article" date="2019" name="Int. J. Syst. Evol. Microbiol.">
        <title>The Global Catalogue of Microorganisms (GCM) 10K type strain sequencing project: providing services to taxonomists for standard genome sequencing and annotation.</title>
        <authorList>
            <consortium name="The Broad Institute Genomics Platform"/>
            <consortium name="The Broad Institute Genome Sequencing Center for Infectious Disease"/>
            <person name="Wu L."/>
            <person name="Ma J."/>
        </authorList>
    </citation>
    <scope>NUCLEOTIDE SEQUENCE [LARGE SCALE GENOMIC DNA]</scope>
    <source>
        <strain evidence="3">KCTC 52237</strain>
    </source>
</reference>
<comment type="caution">
    <text evidence="2">The sequence shown here is derived from an EMBL/GenBank/DDBJ whole genome shotgun (WGS) entry which is preliminary data.</text>
</comment>
<dbReference type="Proteomes" id="UP001595555">
    <property type="component" value="Unassembled WGS sequence"/>
</dbReference>
<evidence type="ECO:0000313" key="3">
    <source>
        <dbReference type="Proteomes" id="UP001595555"/>
    </source>
</evidence>